<dbReference type="SMART" id="SM00320">
    <property type="entry name" value="WD40"/>
    <property type="match status" value="7"/>
</dbReference>
<dbReference type="InterPro" id="IPR001680">
    <property type="entry name" value="WD40_rpt"/>
</dbReference>
<dbReference type="RefSeq" id="XP_036820217.1">
    <property type="nucleotide sequence ID" value="XM_036964322.1"/>
</dbReference>
<reference evidence="4" key="3">
    <citation type="submission" date="2025-09" db="UniProtKB">
        <authorList>
            <consortium name="Ensembl"/>
        </authorList>
    </citation>
    <scope>IDENTIFICATION</scope>
</reference>
<dbReference type="PANTHER" id="PTHR45048:SF1">
    <property type="entry name" value="WD REPEAT-CONTAINING PROTEIN 88"/>
    <property type="match status" value="1"/>
</dbReference>
<feature type="repeat" description="WD" evidence="3">
    <location>
        <begin position="305"/>
        <end position="346"/>
    </location>
</feature>
<dbReference type="GeneID" id="110518573"/>
<dbReference type="InterPro" id="IPR015943">
    <property type="entry name" value="WD40/YVTN_repeat-like_dom_sf"/>
</dbReference>
<protein>
    <recommendedName>
        <fullName evidence="6">WD repeat-containing protein 88</fullName>
    </recommendedName>
</protein>
<dbReference type="InterPro" id="IPR036322">
    <property type="entry name" value="WD40_repeat_dom_sf"/>
</dbReference>
<reference evidence="4" key="1">
    <citation type="submission" date="2020-07" db="EMBL/GenBank/DDBJ databases">
        <title>A long reads based de novo assembly of the rainbow trout Arlee double haploid line genome.</title>
        <authorList>
            <person name="Gao G."/>
            <person name="Palti Y."/>
        </authorList>
    </citation>
    <scope>NUCLEOTIDE SEQUENCE [LARGE SCALE GENOMIC DNA]</scope>
</reference>
<evidence type="ECO:0000256" key="1">
    <source>
        <dbReference type="ARBA" id="ARBA00022574"/>
    </source>
</evidence>
<dbReference type="GeneTree" id="ENSGT00940000162291"/>
<evidence type="ECO:0000313" key="4">
    <source>
        <dbReference type="Ensembl" id="ENSOMYP00000121030.1"/>
    </source>
</evidence>
<gene>
    <name evidence="4" type="primary">LOC110518573</name>
</gene>
<dbReference type="PANTHER" id="PTHR45048">
    <property type="match status" value="1"/>
</dbReference>
<evidence type="ECO:0000256" key="3">
    <source>
        <dbReference type="PROSITE-ProRule" id="PRU00221"/>
    </source>
</evidence>
<dbReference type="PROSITE" id="PS50082">
    <property type="entry name" value="WD_REPEATS_2"/>
    <property type="match status" value="6"/>
</dbReference>
<dbReference type="AlphaFoldDB" id="A0A8K9WSH1"/>
<dbReference type="InterPro" id="IPR019775">
    <property type="entry name" value="WD40_repeat_CS"/>
</dbReference>
<feature type="repeat" description="WD" evidence="3">
    <location>
        <begin position="88"/>
        <end position="129"/>
    </location>
</feature>
<evidence type="ECO:0000313" key="5">
    <source>
        <dbReference type="Proteomes" id="UP000694395"/>
    </source>
</evidence>
<dbReference type="OrthoDB" id="538223at2759"/>
<accession>A0A8K9WSH1</accession>
<keyword evidence="2" id="KW-0677">Repeat</keyword>
<feature type="repeat" description="WD" evidence="3">
    <location>
        <begin position="173"/>
        <end position="214"/>
    </location>
</feature>
<reference evidence="4" key="2">
    <citation type="submission" date="2025-08" db="UniProtKB">
        <authorList>
            <consortium name="Ensembl"/>
        </authorList>
    </citation>
    <scope>IDENTIFICATION</scope>
</reference>
<organism evidence="4 5">
    <name type="scientific">Oncorhynchus mykiss</name>
    <name type="common">Rainbow trout</name>
    <name type="synonym">Salmo gairdneri</name>
    <dbReference type="NCBI Taxonomy" id="8022"/>
    <lineage>
        <taxon>Eukaryota</taxon>
        <taxon>Metazoa</taxon>
        <taxon>Chordata</taxon>
        <taxon>Craniata</taxon>
        <taxon>Vertebrata</taxon>
        <taxon>Euteleostomi</taxon>
        <taxon>Actinopterygii</taxon>
        <taxon>Neopterygii</taxon>
        <taxon>Teleostei</taxon>
        <taxon>Protacanthopterygii</taxon>
        <taxon>Salmoniformes</taxon>
        <taxon>Salmonidae</taxon>
        <taxon>Salmoninae</taxon>
        <taxon>Oncorhynchus</taxon>
    </lineage>
</organism>
<dbReference type="Ensembl" id="ENSOMYT00000152573.1">
    <property type="protein sequence ID" value="ENSOMYP00000121030.1"/>
    <property type="gene ID" value="ENSOMYG00000067706.1"/>
</dbReference>
<dbReference type="InterPro" id="IPR020472">
    <property type="entry name" value="WD40_PAC1"/>
</dbReference>
<dbReference type="PROSITE" id="PS50294">
    <property type="entry name" value="WD_REPEATS_REGION"/>
    <property type="match status" value="6"/>
</dbReference>
<feature type="repeat" description="WD" evidence="3">
    <location>
        <begin position="216"/>
        <end position="257"/>
    </location>
</feature>
<evidence type="ECO:0000256" key="2">
    <source>
        <dbReference type="ARBA" id="ARBA00022737"/>
    </source>
</evidence>
<name>A0A8K9WSH1_ONCMY</name>
<keyword evidence="5" id="KW-1185">Reference proteome</keyword>
<dbReference type="Proteomes" id="UP000694395">
    <property type="component" value="Chromosome 26"/>
</dbReference>
<dbReference type="Gene3D" id="2.130.10.10">
    <property type="entry name" value="YVTN repeat-like/Quinoprotein amine dehydrogenase"/>
    <property type="match status" value="3"/>
</dbReference>
<dbReference type="PROSITE" id="PS00678">
    <property type="entry name" value="WD_REPEATS_1"/>
    <property type="match status" value="6"/>
</dbReference>
<dbReference type="PRINTS" id="PR00320">
    <property type="entry name" value="GPROTEINBRPT"/>
</dbReference>
<sequence length="424" mass="46901">MTWRNIDPLSLDETIDEGKEEKDVEKRRASVWEHQELAQIPIKVLRGHTDAVTSCHFCFDDTKVLTSSHDKTATLWDTESGAALLVFERGHLSNISECALIPDKKRLITASWDKTLNAWDLETGKIIWTAAQAGLLTSCSVSEDGKYVVSSSDLENAICLTSADTGERLFHIKDHHKSTITRCRFDPQSQHVASVSEDRTIKLWDLVSTQTTLSINSTHTNVISNCCFTANGRYLCTASWDKTLQLWDVQTGTFRSHGGLTLSKGHDGSVSSCTFSVDGSVLVSGAYDRTVAVWNMETLCKTLELKGHADWVTDVAISADKKWVASASKDTTVRLWNIEHSEEIPAVIETRKAQGMGYHILQCEECGKAFSISRLENSDLVTKCVFCRLKTETRSCLQPPPLLSSVLPIEDGNQIPSSTSSSVV</sequence>
<keyword evidence="1 3" id="KW-0853">WD repeat</keyword>
<dbReference type="Pfam" id="PF00400">
    <property type="entry name" value="WD40"/>
    <property type="match status" value="6"/>
</dbReference>
<feature type="repeat" description="WD" evidence="3">
    <location>
        <begin position="263"/>
        <end position="298"/>
    </location>
</feature>
<dbReference type="CDD" id="cd00200">
    <property type="entry name" value="WD40"/>
    <property type="match status" value="1"/>
</dbReference>
<dbReference type="KEGG" id="omy:110518573"/>
<evidence type="ECO:0008006" key="6">
    <source>
        <dbReference type="Google" id="ProtNLM"/>
    </source>
</evidence>
<proteinExistence type="predicted"/>
<dbReference type="SUPFAM" id="SSF50978">
    <property type="entry name" value="WD40 repeat-like"/>
    <property type="match status" value="1"/>
</dbReference>
<feature type="repeat" description="WD" evidence="3">
    <location>
        <begin position="45"/>
        <end position="86"/>
    </location>
</feature>